<dbReference type="AlphaFoldDB" id="A0A4U5LYG2"/>
<reference evidence="1 2" key="1">
    <citation type="journal article" date="2015" name="Genome Biol.">
        <title>Comparative genomics of Steinernema reveals deeply conserved gene regulatory networks.</title>
        <authorList>
            <person name="Dillman A.R."/>
            <person name="Macchietto M."/>
            <person name="Porter C.F."/>
            <person name="Rogers A."/>
            <person name="Williams B."/>
            <person name="Antoshechkin I."/>
            <person name="Lee M.M."/>
            <person name="Goodwin Z."/>
            <person name="Lu X."/>
            <person name="Lewis E.E."/>
            <person name="Goodrich-Blair H."/>
            <person name="Stock S.P."/>
            <person name="Adams B.J."/>
            <person name="Sternberg P.W."/>
            <person name="Mortazavi A."/>
        </authorList>
    </citation>
    <scope>NUCLEOTIDE SEQUENCE [LARGE SCALE GENOMIC DNA]</scope>
    <source>
        <strain evidence="1 2">ALL</strain>
    </source>
</reference>
<accession>A0A4U5LYG2</accession>
<comment type="caution">
    <text evidence="1">The sequence shown here is derived from an EMBL/GenBank/DDBJ whole genome shotgun (WGS) entry which is preliminary data.</text>
</comment>
<sequence length="94" mass="10908">MRNEGGADVAQHAATTIDHDWLIIRYPVVTLSCRLKYYTCVTRWPNPIRSQVECYCVGAAGRHLLNCFDWREERISGKVNKHRFLRKDTVLACL</sequence>
<reference evidence="1 2" key="2">
    <citation type="journal article" date="2019" name="G3 (Bethesda)">
        <title>Hybrid Assembly of the Genome of the Entomopathogenic Nematode Steinernema carpocapsae Identifies the X-Chromosome.</title>
        <authorList>
            <person name="Serra L."/>
            <person name="Macchietto M."/>
            <person name="Macias-Munoz A."/>
            <person name="McGill C.J."/>
            <person name="Rodriguez I.M."/>
            <person name="Rodriguez B."/>
            <person name="Murad R."/>
            <person name="Mortazavi A."/>
        </authorList>
    </citation>
    <scope>NUCLEOTIDE SEQUENCE [LARGE SCALE GENOMIC DNA]</scope>
    <source>
        <strain evidence="1 2">ALL</strain>
    </source>
</reference>
<name>A0A4U5LYG2_STECR</name>
<protein>
    <submittedName>
        <fullName evidence="1">Uncharacterized protein</fullName>
    </submittedName>
</protein>
<dbReference type="EMBL" id="AZBU02000011">
    <property type="protein sequence ID" value="TKR61324.1"/>
    <property type="molecule type" value="Genomic_DNA"/>
</dbReference>
<dbReference type="Proteomes" id="UP000298663">
    <property type="component" value="Unassembled WGS sequence"/>
</dbReference>
<evidence type="ECO:0000313" key="1">
    <source>
        <dbReference type="EMBL" id="TKR61324.1"/>
    </source>
</evidence>
<keyword evidence="2" id="KW-1185">Reference proteome</keyword>
<proteinExistence type="predicted"/>
<gene>
    <name evidence="1" type="ORF">L596_028445</name>
</gene>
<evidence type="ECO:0000313" key="2">
    <source>
        <dbReference type="Proteomes" id="UP000298663"/>
    </source>
</evidence>
<organism evidence="1 2">
    <name type="scientific">Steinernema carpocapsae</name>
    <name type="common">Entomopathogenic nematode</name>
    <dbReference type="NCBI Taxonomy" id="34508"/>
    <lineage>
        <taxon>Eukaryota</taxon>
        <taxon>Metazoa</taxon>
        <taxon>Ecdysozoa</taxon>
        <taxon>Nematoda</taxon>
        <taxon>Chromadorea</taxon>
        <taxon>Rhabditida</taxon>
        <taxon>Tylenchina</taxon>
        <taxon>Panagrolaimomorpha</taxon>
        <taxon>Strongyloidoidea</taxon>
        <taxon>Steinernematidae</taxon>
        <taxon>Steinernema</taxon>
    </lineage>
</organism>